<accession>A0AAE1T3U9</accession>
<reference evidence="3" key="2">
    <citation type="journal article" date="2024" name="Plant">
        <title>Genomic evolution and insights into agronomic trait innovations of Sesamum species.</title>
        <authorList>
            <person name="Miao H."/>
            <person name="Wang L."/>
            <person name="Qu L."/>
            <person name="Liu H."/>
            <person name="Sun Y."/>
            <person name="Le M."/>
            <person name="Wang Q."/>
            <person name="Wei S."/>
            <person name="Zheng Y."/>
            <person name="Lin W."/>
            <person name="Duan Y."/>
            <person name="Cao H."/>
            <person name="Xiong S."/>
            <person name="Wang X."/>
            <person name="Wei L."/>
            <person name="Li C."/>
            <person name="Ma Q."/>
            <person name="Ju M."/>
            <person name="Zhao R."/>
            <person name="Li G."/>
            <person name="Mu C."/>
            <person name="Tian Q."/>
            <person name="Mei H."/>
            <person name="Zhang T."/>
            <person name="Gao T."/>
            <person name="Zhang H."/>
        </authorList>
    </citation>
    <scope>NUCLEOTIDE SEQUENCE</scope>
    <source>
        <strain evidence="3">K16</strain>
    </source>
</reference>
<proteinExistence type="predicted"/>
<dbReference type="PANTHER" id="PTHR35546">
    <property type="entry name" value="F-BOX PROTEIN INTERACTION DOMAIN PROTEIN-RELATED"/>
    <property type="match status" value="1"/>
</dbReference>
<dbReference type="NCBIfam" id="TIGR01640">
    <property type="entry name" value="F_box_assoc_1"/>
    <property type="match status" value="1"/>
</dbReference>
<feature type="domain" description="F-box associated beta-propeller type 1" evidence="2">
    <location>
        <begin position="98"/>
        <end position="217"/>
    </location>
</feature>
<dbReference type="EMBL" id="JACGWL010000958">
    <property type="protein sequence ID" value="KAK4381087.1"/>
    <property type="molecule type" value="Genomic_DNA"/>
</dbReference>
<gene>
    <name evidence="3" type="ORF">Sango_3001400</name>
</gene>
<dbReference type="PANTHER" id="PTHR35546:SF115">
    <property type="entry name" value="F-BOX DOMAIN-CONTAINING PROTEIN"/>
    <property type="match status" value="1"/>
</dbReference>
<dbReference type="Pfam" id="PF00646">
    <property type="entry name" value="F-box"/>
    <property type="match status" value="1"/>
</dbReference>
<dbReference type="AlphaFoldDB" id="A0AAE1T3U9"/>
<dbReference type="InterPro" id="IPR036047">
    <property type="entry name" value="F-box-like_dom_sf"/>
</dbReference>
<dbReference type="InterPro" id="IPR055290">
    <property type="entry name" value="At3g26010-like"/>
</dbReference>
<keyword evidence="4" id="KW-1185">Reference proteome</keyword>
<dbReference type="Proteomes" id="UP001289374">
    <property type="component" value="Unassembled WGS sequence"/>
</dbReference>
<comment type="caution">
    <text evidence="3">The sequence shown here is derived from an EMBL/GenBank/DDBJ whole genome shotgun (WGS) entry which is preliminary data.</text>
</comment>
<feature type="domain" description="F-box" evidence="1">
    <location>
        <begin position="16"/>
        <end position="50"/>
    </location>
</feature>
<protein>
    <submittedName>
        <fullName evidence="3">F-box protein</fullName>
    </submittedName>
</protein>
<dbReference type="Pfam" id="PF07734">
    <property type="entry name" value="FBA_1"/>
    <property type="match status" value="1"/>
</dbReference>
<reference evidence="3" key="1">
    <citation type="submission" date="2020-06" db="EMBL/GenBank/DDBJ databases">
        <authorList>
            <person name="Li T."/>
            <person name="Hu X."/>
            <person name="Zhang T."/>
            <person name="Song X."/>
            <person name="Zhang H."/>
            <person name="Dai N."/>
            <person name="Sheng W."/>
            <person name="Hou X."/>
            <person name="Wei L."/>
        </authorList>
    </citation>
    <scope>NUCLEOTIDE SEQUENCE</scope>
    <source>
        <strain evidence="3">K16</strain>
        <tissue evidence="3">Leaf</tissue>
    </source>
</reference>
<dbReference type="CDD" id="cd22157">
    <property type="entry name" value="F-box_AtFBW1-like"/>
    <property type="match status" value="1"/>
</dbReference>
<dbReference type="InterPro" id="IPR017451">
    <property type="entry name" value="F-box-assoc_interact_dom"/>
</dbReference>
<evidence type="ECO:0000259" key="2">
    <source>
        <dbReference type="Pfam" id="PF07734"/>
    </source>
</evidence>
<evidence type="ECO:0000313" key="3">
    <source>
        <dbReference type="EMBL" id="KAK4381087.1"/>
    </source>
</evidence>
<dbReference type="InterPro" id="IPR001810">
    <property type="entry name" value="F-box_dom"/>
</dbReference>
<dbReference type="InterPro" id="IPR006527">
    <property type="entry name" value="F-box-assoc_dom_typ1"/>
</dbReference>
<organism evidence="3 4">
    <name type="scientific">Sesamum angolense</name>
    <dbReference type="NCBI Taxonomy" id="2727404"/>
    <lineage>
        <taxon>Eukaryota</taxon>
        <taxon>Viridiplantae</taxon>
        <taxon>Streptophyta</taxon>
        <taxon>Embryophyta</taxon>
        <taxon>Tracheophyta</taxon>
        <taxon>Spermatophyta</taxon>
        <taxon>Magnoliopsida</taxon>
        <taxon>eudicotyledons</taxon>
        <taxon>Gunneridae</taxon>
        <taxon>Pentapetalae</taxon>
        <taxon>asterids</taxon>
        <taxon>lamiids</taxon>
        <taxon>Lamiales</taxon>
        <taxon>Pedaliaceae</taxon>
        <taxon>Sesamum</taxon>
    </lineage>
</organism>
<evidence type="ECO:0000313" key="4">
    <source>
        <dbReference type="Proteomes" id="UP001289374"/>
    </source>
</evidence>
<evidence type="ECO:0000259" key="1">
    <source>
        <dbReference type="Pfam" id="PF00646"/>
    </source>
</evidence>
<name>A0AAE1T3U9_9LAMI</name>
<sequence>MSFRSSSVTGSITWNDDMLIEILLWLPTKSLTRFKLVSKHWLSLISAPQFSRLHTLRHLKLQPSLILHMHASQFFYFHPLVDGAKLIPYHFTIPNPKILTSCNGLLLLQSDYPQKDYYVYNPTTKQSKKFSLTNNDHKYTSVLGLNLAFDPSKSPHYKIVCVRGAERSPSSALQYCQIKVYDSNTQSWKLCLEPFIAYITTQFSHGVHWNNAIHWENHPFHHLYFDLDKNVIRSLPYAQTPCPARGEGTACHFHLQESNGHLHHLMIMSELGDKSIAVLELTADYLQWSLKYHDRLGWFQGMFRILNFTSGDSEEMHTLVFHVPGKMTAYKFLDKSFKQFVDLTNQTFYQEDALQFDSRDVHQFCESLAPI</sequence>
<dbReference type="SUPFAM" id="SSF81383">
    <property type="entry name" value="F-box domain"/>
    <property type="match status" value="1"/>
</dbReference>